<name>A0A2W1NX63_PAEXE</name>
<dbReference type="InterPro" id="IPR002213">
    <property type="entry name" value="UDP_glucos_trans"/>
</dbReference>
<evidence type="ECO:0000256" key="2">
    <source>
        <dbReference type="ARBA" id="ARBA00022676"/>
    </source>
</evidence>
<dbReference type="Proteomes" id="UP000214746">
    <property type="component" value="Unassembled WGS sequence"/>
</dbReference>
<proteinExistence type="inferred from homology"/>
<gene>
    <name evidence="5" type="ORF">CBW46_013960</name>
</gene>
<dbReference type="EMBL" id="NHRJ02000008">
    <property type="protein sequence ID" value="PZE20252.1"/>
    <property type="molecule type" value="Genomic_DNA"/>
</dbReference>
<reference evidence="5" key="1">
    <citation type="submission" date="2018-06" db="EMBL/GenBank/DDBJ databases">
        <title>Paenibacillus xerothermodurans sp. nov. an extremely dry heat resistant spore forming bacterium isolated from the soil of Cape Canaveral, Florida.</title>
        <authorList>
            <person name="Seuylemezian A."/>
            <person name="Kaur N."/>
            <person name="Patil P."/>
            <person name="Patil P."/>
            <person name="Mayilraj S."/>
            <person name="Vaishampayan P."/>
        </authorList>
    </citation>
    <scope>NUCLEOTIDE SEQUENCE [LARGE SCALE GENOMIC DNA]</scope>
    <source>
        <strain evidence="5">ATCC 27380</strain>
    </source>
</reference>
<dbReference type="RefSeq" id="WP_089200621.1">
    <property type="nucleotide sequence ID" value="NZ_NHRJ02000008.1"/>
</dbReference>
<evidence type="ECO:0000256" key="1">
    <source>
        <dbReference type="ARBA" id="ARBA00009995"/>
    </source>
</evidence>
<feature type="domain" description="Erythromycin biosynthesis protein CIII-like C-terminal" evidence="4">
    <location>
        <begin position="246"/>
        <end position="371"/>
    </location>
</feature>
<dbReference type="Gene3D" id="3.40.50.2000">
    <property type="entry name" value="Glycogen Phosphorylase B"/>
    <property type="match status" value="2"/>
</dbReference>
<keyword evidence="6" id="KW-1185">Reference proteome</keyword>
<dbReference type="FunFam" id="3.40.50.2000:FF:000072">
    <property type="entry name" value="Glycosyl transferase"/>
    <property type="match status" value="1"/>
</dbReference>
<dbReference type="InterPro" id="IPR050271">
    <property type="entry name" value="UDP-glycosyltransferase"/>
</dbReference>
<protein>
    <submittedName>
        <fullName evidence="5">UDP-glucosyltransferase</fullName>
    </submittedName>
</protein>
<organism evidence="5 6">
    <name type="scientific">Paenibacillus xerothermodurans</name>
    <dbReference type="NCBI Taxonomy" id="1977292"/>
    <lineage>
        <taxon>Bacteria</taxon>
        <taxon>Bacillati</taxon>
        <taxon>Bacillota</taxon>
        <taxon>Bacilli</taxon>
        <taxon>Bacillales</taxon>
        <taxon>Paenibacillaceae</taxon>
        <taxon>Paenibacillus</taxon>
    </lineage>
</organism>
<evidence type="ECO:0000313" key="6">
    <source>
        <dbReference type="Proteomes" id="UP000214746"/>
    </source>
</evidence>
<evidence type="ECO:0000259" key="4">
    <source>
        <dbReference type="Pfam" id="PF06722"/>
    </source>
</evidence>
<keyword evidence="2" id="KW-0328">Glycosyltransferase</keyword>
<dbReference type="SUPFAM" id="SSF53756">
    <property type="entry name" value="UDP-Glycosyltransferase/glycogen phosphorylase"/>
    <property type="match status" value="1"/>
</dbReference>
<accession>A0A2W1NX63</accession>
<dbReference type="InterPro" id="IPR006326">
    <property type="entry name" value="UDPGT_MGT-like"/>
</dbReference>
<dbReference type="GO" id="GO:0016758">
    <property type="term" value="F:hexosyltransferase activity"/>
    <property type="evidence" value="ECO:0007669"/>
    <property type="project" value="InterPro"/>
</dbReference>
<dbReference type="NCBIfam" id="TIGR01426">
    <property type="entry name" value="MGT"/>
    <property type="match status" value="1"/>
</dbReference>
<evidence type="ECO:0000313" key="5">
    <source>
        <dbReference type="EMBL" id="PZE20252.1"/>
    </source>
</evidence>
<dbReference type="Pfam" id="PF06722">
    <property type="entry name" value="EryCIII-like_C"/>
    <property type="match status" value="1"/>
</dbReference>
<comment type="caution">
    <text evidence="5">The sequence shown here is derived from an EMBL/GenBank/DDBJ whole genome shotgun (WGS) entry which is preliminary data.</text>
</comment>
<dbReference type="PANTHER" id="PTHR48043">
    <property type="entry name" value="EG:EG0003.4 PROTEIN-RELATED"/>
    <property type="match status" value="1"/>
</dbReference>
<dbReference type="AlphaFoldDB" id="A0A2W1NX63"/>
<dbReference type="OrthoDB" id="6620093at2"/>
<dbReference type="PANTHER" id="PTHR48043:SF145">
    <property type="entry name" value="FI06409P-RELATED"/>
    <property type="match status" value="1"/>
</dbReference>
<sequence length="396" mass="44004">MANVLIVNFPAAGHVNPTLGMVKAFTERGDQVHYITTDKFKERIEGVGATVHLQPDLLSSAAIKPDAPEGLSALLNIFIQTSIDTLSVVQKLAESYKFDFVFYDTFGAGELVRDYLEVPGIVSSASFLIPPDMLTMLPLHPDSGVEIALNEQASAGLRQTKEQFGVTPKNIAQFMHNTGELTVVYTSRYFQPQSEKFDDSHLFIGPSFPDRKDAQGFPLAELHNQKVIYISMGTVLGDVEDFFNTCVDAFAHFDGKVVIAAGDRADFTKIKTAPSNFIISHYVPQLEVLDKTDVFITHGGMNSVNEAIHFNVPLVVIPHDKDQPMVAQRLVELNAAYRLDKSSVNAQALRTAVDKVLSDQTYRKGIEQINHSFQECIGPRRAVEEINEFLEKKRMR</sequence>
<dbReference type="InterPro" id="IPR010610">
    <property type="entry name" value="EryCIII-like_C"/>
</dbReference>
<evidence type="ECO:0000256" key="3">
    <source>
        <dbReference type="ARBA" id="ARBA00022679"/>
    </source>
</evidence>
<dbReference type="GO" id="GO:0008194">
    <property type="term" value="F:UDP-glycosyltransferase activity"/>
    <property type="evidence" value="ECO:0007669"/>
    <property type="project" value="InterPro"/>
</dbReference>
<keyword evidence="3" id="KW-0808">Transferase</keyword>
<comment type="similarity">
    <text evidence="1">Belongs to the UDP-glycosyltransferase family.</text>
</comment>
<dbReference type="CDD" id="cd03784">
    <property type="entry name" value="GT1_Gtf-like"/>
    <property type="match status" value="1"/>
</dbReference>